<comment type="domain">
    <text evidence="8">The N-terminal region contains the highly conserved SGGXDS motif, predicted to be a P-loop motif involved in ATP binding.</text>
</comment>
<dbReference type="GO" id="GO:0005524">
    <property type="term" value="F:ATP binding"/>
    <property type="evidence" value="ECO:0007669"/>
    <property type="project" value="UniProtKB-UniRule"/>
</dbReference>
<dbReference type="PANTHER" id="PTHR43033">
    <property type="entry name" value="TRNA(ILE)-LYSIDINE SYNTHASE-RELATED"/>
    <property type="match status" value="1"/>
</dbReference>
<dbReference type="InterPro" id="IPR012094">
    <property type="entry name" value="tRNA_Ile_lys_synt"/>
</dbReference>
<evidence type="ECO:0000256" key="5">
    <source>
        <dbReference type="ARBA" id="ARBA00022741"/>
    </source>
</evidence>
<dbReference type="NCBIfam" id="TIGR02433">
    <property type="entry name" value="lysidine_TilS_C"/>
    <property type="match status" value="1"/>
</dbReference>
<dbReference type="CDD" id="cd01992">
    <property type="entry name" value="TilS_N"/>
    <property type="match status" value="1"/>
</dbReference>
<evidence type="ECO:0000259" key="9">
    <source>
        <dbReference type="SMART" id="SM00977"/>
    </source>
</evidence>
<dbReference type="InterPro" id="IPR012795">
    <property type="entry name" value="tRNA_Ile_lys_synt_N"/>
</dbReference>
<dbReference type="InterPro" id="IPR014729">
    <property type="entry name" value="Rossmann-like_a/b/a_fold"/>
</dbReference>
<evidence type="ECO:0000256" key="1">
    <source>
        <dbReference type="ARBA" id="ARBA00004496"/>
    </source>
</evidence>
<evidence type="ECO:0000256" key="3">
    <source>
        <dbReference type="ARBA" id="ARBA00022598"/>
    </source>
</evidence>
<evidence type="ECO:0000256" key="8">
    <source>
        <dbReference type="HAMAP-Rule" id="MF_01161"/>
    </source>
</evidence>
<proteinExistence type="inferred from homology"/>
<keyword evidence="2 8" id="KW-0963">Cytoplasm</keyword>
<keyword evidence="5 8" id="KW-0547">Nucleotide-binding</keyword>
<dbReference type="Gene3D" id="3.40.50.620">
    <property type="entry name" value="HUPs"/>
    <property type="match status" value="1"/>
</dbReference>
<evidence type="ECO:0000256" key="7">
    <source>
        <dbReference type="ARBA" id="ARBA00048539"/>
    </source>
</evidence>
<dbReference type="EC" id="6.3.4.19" evidence="8"/>
<dbReference type="PANTHER" id="PTHR43033:SF1">
    <property type="entry name" value="TRNA(ILE)-LYSIDINE SYNTHASE-RELATED"/>
    <property type="match status" value="1"/>
</dbReference>
<keyword evidence="4 8" id="KW-0819">tRNA processing</keyword>
<evidence type="ECO:0000256" key="2">
    <source>
        <dbReference type="ARBA" id="ARBA00022490"/>
    </source>
</evidence>
<protein>
    <recommendedName>
        <fullName evidence="8">tRNA(Ile)-lysidine synthase</fullName>
        <ecNumber evidence="8">6.3.4.19</ecNumber>
    </recommendedName>
    <alternativeName>
        <fullName evidence="8">tRNA(Ile)-2-lysyl-cytidine synthase</fullName>
    </alternativeName>
    <alternativeName>
        <fullName evidence="8">tRNA(Ile)-lysidine synthetase</fullName>
    </alternativeName>
</protein>
<feature type="domain" description="Lysidine-tRNA(Ile) synthetase C-terminal" evidence="9">
    <location>
        <begin position="368"/>
        <end position="441"/>
    </location>
</feature>
<comment type="similarity">
    <text evidence="8">Belongs to the tRNA(Ile)-lysidine synthase family.</text>
</comment>
<comment type="subcellular location">
    <subcellularLocation>
        <location evidence="1 8">Cytoplasm</location>
    </subcellularLocation>
</comment>
<dbReference type="NCBIfam" id="TIGR02432">
    <property type="entry name" value="lysidine_TilS_N"/>
    <property type="match status" value="1"/>
</dbReference>
<dbReference type="GO" id="GO:0032267">
    <property type="term" value="F:tRNA(Ile)-lysidine synthase activity"/>
    <property type="evidence" value="ECO:0007669"/>
    <property type="project" value="UniProtKB-EC"/>
</dbReference>
<reference evidence="10" key="1">
    <citation type="submission" date="2020-04" db="EMBL/GenBank/DDBJ databases">
        <title>Deep metagenomics examines the oral microbiome during advanced dental caries in children, revealing novel taxa and co-occurrences with host molecules.</title>
        <authorList>
            <person name="Baker J.L."/>
            <person name="Morton J.T."/>
            <person name="Dinis M."/>
            <person name="Alvarez R."/>
            <person name="Tran N.C."/>
            <person name="Knight R."/>
            <person name="Edlund A."/>
        </authorList>
    </citation>
    <scope>NUCLEOTIDE SEQUENCE</scope>
    <source>
        <strain evidence="10">JCVI_25_bin.9</strain>
    </source>
</reference>
<comment type="caution">
    <text evidence="10">The sequence shown here is derived from an EMBL/GenBank/DDBJ whole genome shotgun (WGS) entry which is preliminary data.</text>
</comment>
<evidence type="ECO:0000313" key="11">
    <source>
        <dbReference type="Proteomes" id="UP000757461"/>
    </source>
</evidence>
<dbReference type="EMBL" id="JABZSQ010000004">
    <property type="protein sequence ID" value="MBF1414031.1"/>
    <property type="molecule type" value="Genomic_DNA"/>
</dbReference>
<dbReference type="Pfam" id="PF01171">
    <property type="entry name" value="ATP_bind_3"/>
    <property type="match status" value="1"/>
</dbReference>
<dbReference type="AlphaFoldDB" id="A0A930N3R6"/>
<dbReference type="InterPro" id="IPR012796">
    <property type="entry name" value="Lysidine-tRNA-synth_C"/>
</dbReference>
<keyword evidence="3 8" id="KW-0436">Ligase</keyword>
<name>A0A930N3R6_9BACT</name>
<gene>
    <name evidence="8 10" type="primary">tilS</name>
    <name evidence="10" type="ORF">HXN33_00500</name>
</gene>
<accession>A0A930N3R6</accession>
<dbReference type="SMART" id="SM00977">
    <property type="entry name" value="TilS_C"/>
    <property type="match status" value="1"/>
</dbReference>
<comment type="function">
    <text evidence="8">Ligates lysine onto the cytidine present at position 34 of the AUA codon-specific tRNA(Ile) that contains the anticodon CAU, in an ATP-dependent manner. Cytidine is converted to lysidine, thus changing the amino acid specificity of the tRNA from methionine to isoleucine.</text>
</comment>
<dbReference type="SUPFAM" id="SSF56037">
    <property type="entry name" value="PheT/TilS domain"/>
    <property type="match status" value="1"/>
</dbReference>
<sequence length="450" mass="51127">MLNKVKQFIAEKHLLKAGRLYLVALSGGADSVALLLVLKELGYSIEAVHCNFHLRGEESLRDEQYCKELCERENIPLHIAHFDTKEYADLHKVSIEMAARDLRYKYFFQLKDDLQAAAICVGHHKEDSVETILINLLRGTGLSGMMGISPDANSIIRPLLSVSRQEIEQYLEERKVNYVTDSTNMIDDVVRNKIRLSIIPLLQEINPSVNDAILTTAQHLTDANIILQDSLEKTVKKAVLQSGESIKIDLSVVKSFPVPTYFLFHVLKPMGFTTAQIEEIGRHTDGQTGQIWTSTTHELTHDRGFIYVHERQKEGRSKLVLPEKGRYVFDDKCSVRLSETDIRGEEGTVFSRNPLVADLDASLVRFPLTLRRTQEGDRFVPLGMQGSQLVSNFLTNLKRNRFEKRDQMVLVDAADEIVWVVGLRINDRFKITPKTTNRLRIELLQSASSL</sequence>
<organism evidence="10 11">
    <name type="scientific">Prevotella histicola</name>
    <dbReference type="NCBI Taxonomy" id="470565"/>
    <lineage>
        <taxon>Bacteria</taxon>
        <taxon>Pseudomonadati</taxon>
        <taxon>Bacteroidota</taxon>
        <taxon>Bacteroidia</taxon>
        <taxon>Bacteroidales</taxon>
        <taxon>Prevotellaceae</taxon>
        <taxon>Prevotella</taxon>
    </lineage>
</organism>
<evidence type="ECO:0000256" key="6">
    <source>
        <dbReference type="ARBA" id="ARBA00022840"/>
    </source>
</evidence>
<evidence type="ECO:0000256" key="4">
    <source>
        <dbReference type="ARBA" id="ARBA00022694"/>
    </source>
</evidence>
<evidence type="ECO:0000313" key="10">
    <source>
        <dbReference type="EMBL" id="MBF1414031.1"/>
    </source>
</evidence>
<dbReference type="Proteomes" id="UP000757461">
    <property type="component" value="Unassembled WGS sequence"/>
</dbReference>
<feature type="binding site" evidence="8">
    <location>
        <begin position="26"/>
        <end position="31"/>
    </location>
    <ligand>
        <name>ATP</name>
        <dbReference type="ChEBI" id="CHEBI:30616"/>
    </ligand>
</feature>
<dbReference type="GO" id="GO:0005737">
    <property type="term" value="C:cytoplasm"/>
    <property type="evidence" value="ECO:0007669"/>
    <property type="project" value="UniProtKB-SubCell"/>
</dbReference>
<dbReference type="HAMAP" id="MF_01161">
    <property type="entry name" value="tRNA_Ile_lys_synt"/>
    <property type="match status" value="1"/>
</dbReference>
<dbReference type="Pfam" id="PF11734">
    <property type="entry name" value="TilS_C"/>
    <property type="match status" value="1"/>
</dbReference>
<dbReference type="InterPro" id="IPR011063">
    <property type="entry name" value="TilS/TtcA_N"/>
</dbReference>
<comment type="catalytic activity">
    <reaction evidence="7 8">
        <text>cytidine(34) in tRNA(Ile2) + L-lysine + ATP = lysidine(34) in tRNA(Ile2) + AMP + diphosphate + H(+)</text>
        <dbReference type="Rhea" id="RHEA:43744"/>
        <dbReference type="Rhea" id="RHEA-COMP:10625"/>
        <dbReference type="Rhea" id="RHEA-COMP:10670"/>
        <dbReference type="ChEBI" id="CHEBI:15378"/>
        <dbReference type="ChEBI" id="CHEBI:30616"/>
        <dbReference type="ChEBI" id="CHEBI:32551"/>
        <dbReference type="ChEBI" id="CHEBI:33019"/>
        <dbReference type="ChEBI" id="CHEBI:82748"/>
        <dbReference type="ChEBI" id="CHEBI:83665"/>
        <dbReference type="ChEBI" id="CHEBI:456215"/>
        <dbReference type="EC" id="6.3.4.19"/>
    </reaction>
</comment>
<dbReference type="SUPFAM" id="SSF52402">
    <property type="entry name" value="Adenine nucleotide alpha hydrolases-like"/>
    <property type="match status" value="1"/>
</dbReference>
<keyword evidence="6 8" id="KW-0067">ATP-binding</keyword>
<dbReference type="GO" id="GO:0006400">
    <property type="term" value="P:tRNA modification"/>
    <property type="evidence" value="ECO:0007669"/>
    <property type="project" value="UniProtKB-UniRule"/>
</dbReference>